<sequence length="228" mass="26265">MIAILVKLQDQVDEIRSALVLCKRAVSNGSIVAPKTLKVFTPDPKTFSESRDAWELYNFLWQMERGFEAISLRDEKAKLNYENATLWWPGRHADIERGSRIIDAWEDFKKEIKGQFYLKNVEYLDHKNLKLLRHTRRYGQRPSKSDQGHSRRDRQRASNPKEGLRKPSGGMNGKGDKNNSDTSKPQSARECSKRKAHNTLVTKLDVHEDGELETSQSLKWGHCSSLRG</sequence>
<accession>U5DEM5</accession>
<dbReference type="eggNOG" id="ENOG502RRJ1">
    <property type="taxonomic scope" value="Eukaryota"/>
</dbReference>
<name>U5DEM5_AMBTC</name>
<dbReference type="AlphaFoldDB" id="U5DEM5"/>
<organism evidence="2 3">
    <name type="scientific">Amborella trichopoda</name>
    <dbReference type="NCBI Taxonomy" id="13333"/>
    <lineage>
        <taxon>Eukaryota</taxon>
        <taxon>Viridiplantae</taxon>
        <taxon>Streptophyta</taxon>
        <taxon>Embryophyta</taxon>
        <taxon>Tracheophyta</taxon>
        <taxon>Spermatophyta</taxon>
        <taxon>Magnoliopsida</taxon>
        <taxon>Amborellales</taxon>
        <taxon>Amborellaceae</taxon>
        <taxon>Amborella</taxon>
    </lineage>
</organism>
<dbReference type="Proteomes" id="UP000017836">
    <property type="component" value="Unassembled WGS sequence"/>
</dbReference>
<dbReference type="EMBL" id="KI392058">
    <property type="protein sequence ID" value="ERN20665.1"/>
    <property type="molecule type" value="Genomic_DNA"/>
</dbReference>
<reference evidence="3" key="1">
    <citation type="journal article" date="2013" name="Science">
        <title>The Amborella genome and the evolution of flowering plants.</title>
        <authorList>
            <consortium name="Amborella Genome Project"/>
        </authorList>
    </citation>
    <scope>NUCLEOTIDE SEQUENCE [LARGE SCALE GENOMIC DNA]</scope>
</reference>
<gene>
    <name evidence="2" type="ORF">AMTR_s00070p00177670</name>
</gene>
<evidence type="ECO:0000313" key="2">
    <source>
        <dbReference type="EMBL" id="ERN20665.1"/>
    </source>
</evidence>
<dbReference type="Gramene" id="ERN20665">
    <property type="protein sequence ID" value="ERN20665"/>
    <property type="gene ID" value="AMTR_s00070p00177670"/>
</dbReference>
<evidence type="ECO:0000256" key="1">
    <source>
        <dbReference type="SAM" id="MobiDB-lite"/>
    </source>
</evidence>
<dbReference type="HOGENOM" id="CLU_1216220_0_0_1"/>
<keyword evidence="3" id="KW-1185">Reference proteome</keyword>
<protein>
    <recommendedName>
        <fullName evidence="4">Retrotransposon gag domain-containing protein</fullName>
    </recommendedName>
</protein>
<evidence type="ECO:0000313" key="3">
    <source>
        <dbReference type="Proteomes" id="UP000017836"/>
    </source>
</evidence>
<proteinExistence type="predicted"/>
<feature type="region of interest" description="Disordered" evidence="1">
    <location>
        <begin position="134"/>
        <end position="228"/>
    </location>
</feature>
<dbReference type="STRING" id="13333.U5DEM5"/>
<evidence type="ECO:0008006" key="4">
    <source>
        <dbReference type="Google" id="ProtNLM"/>
    </source>
</evidence>